<dbReference type="InterPro" id="IPR036291">
    <property type="entry name" value="NAD(P)-bd_dom_sf"/>
</dbReference>
<comment type="caution">
    <text evidence="3">The sequence shown here is derived from an EMBL/GenBank/DDBJ whole genome shotgun (WGS) entry which is preliminary data.</text>
</comment>
<reference evidence="3 4" key="1">
    <citation type="submission" date="2018-10" db="EMBL/GenBank/DDBJ databases">
        <title>Kocuria sp. M5W7-7, whole genome shotgun sequence.</title>
        <authorList>
            <person name="Tuo L."/>
        </authorList>
    </citation>
    <scope>NUCLEOTIDE SEQUENCE [LARGE SCALE GENOMIC DNA]</scope>
    <source>
        <strain evidence="3 4">M5W7-7</strain>
    </source>
</reference>
<keyword evidence="2" id="KW-0560">Oxidoreductase</keyword>
<evidence type="ECO:0000256" key="1">
    <source>
        <dbReference type="ARBA" id="ARBA00006484"/>
    </source>
</evidence>
<dbReference type="PRINTS" id="PR00081">
    <property type="entry name" value="GDHRDH"/>
</dbReference>
<dbReference type="Gene3D" id="3.40.50.720">
    <property type="entry name" value="NAD(P)-binding Rossmann-like Domain"/>
    <property type="match status" value="1"/>
</dbReference>
<organism evidence="3 4">
    <name type="scientific">Kocuria soli</name>
    <dbReference type="NCBI Taxonomy" id="2485125"/>
    <lineage>
        <taxon>Bacteria</taxon>
        <taxon>Bacillati</taxon>
        <taxon>Actinomycetota</taxon>
        <taxon>Actinomycetes</taxon>
        <taxon>Micrococcales</taxon>
        <taxon>Micrococcaceae</taxon>
        <taxon>Kocuria</taxon>
    </lineage>
</organism>
<sequence>MSRILITGSADGLGLGAAERALESGHEVIVDVRNERRRSAVEDLVARGARVVVGDLADLDQMRELAEQARALGQVDAVIHNAGTMNGSAILPVNVVAPYVLTVLLPDARRHVYLSSSMHVGGHARLEGLDWSGSTTTATYSDAKLLVTTLMAGLARRRPEVLFNAVDPGWVPTRMGGPSAPDDLDLGHLTQFWLATSDDAEALTTGGYWHHQRRAKPHEAVADEELQDRLIEVLGNNTGVTLP</sequence>
<dbReference type="Proteomes" id="UP000270616">
    <property type="component" value="Unassembled WGS sequence"/>
</dbReference>
<proteinExistence type="inferred from homology"/>
<dbReference type="PANTHER" id="PTHR24320:SF274">
    <property type="entry name" value="CHAIN DEHYDROGENASE, PUTATIVE (AFU_ORTHOLOGUE AFUA_4G00440)-RELATED"/>
    <property type="match status" value="1"/>
</dbReference>
<dbReference type="AlphaFoldDB" id="A0A3N4ACL1"/>
<dbReference type="PANTHER" id="PTHR24320">
    <property type="entry name" value="RETINOL DEHYDROGENASE"/>
    <property type="match status" value="1"/>
</dbReference>
<dbReference type="GO" id="GO:0016491">
    <property type="term" value="F:oxidoreductase activity"/>
    <property type="evidence" value="ECO:0007669"/>
    <property type="project" value="UniProtKB-KW"/>
</dbReference>
<accession>A0A3N4ACL1</accession>
<dbReference type="EMBL" id="RKMF01000006">
    <property type="protein sequence ID" value="ROZ63613.1"/>
    <property type="molecule type" value="Genomic_DNA"/>
</dbReference>
<comment type="similarity">
    <text evidence="1">Belongs to the short-chain dehydrogenases/reductases (SDR) family.</text>
</comment>
<evidence type="ECO:0000256" key="2">
    <source>
        <dbReference type="ARBA" id="ARBA00023002"/>
    </source>
</evidence>
<dbReference type="SUPFAM" id="SSF51735">
    <property type="entry name" value="NAD(P)-binding Rossmann-fold domains"/>
    <property type="match status" value="1"/>
</dbReference>
<gene>
    <name evidence="3" type="ORF">EDL96_06425</name>
</gene>
<name>A0A3N4ACL1_9MICC</name>
<protein>
    <submittedName>
        <fullName evidence="3">SDR family NAD(P)-dependent oxidoreductase</fullName>
    </submittedName>
</protein>
<dbReference type="OrthoDB" id="9785826at2"/>
<keyword evidence="4" id="KW-1185">Reference proteome</keyword>
<dbReference type="InterPro" id="IPR002347">
    <property type="entry name" value="SDR_fam"/>
</dbReference>
<evidence type="ECO:0000313" key="4">
    <source>
        <dbReference type="Proteomes" id="UP000270616"/>
    </source>
</evidence>
<evidence type="ECO:0000313" key="3">
    <source>
        <dbReference type="EMBL" id="ROZ63613.1"/>
    </source>
</evidence>
<dbReference type="Pfam" id="PF00106">
    <property type="entry name" value="adh_short"/>
    <property type="match status" value="1"/>
</dbReference>